<protein>
    <recommendedName>
        <fullName evidence="5">Plasmid stabilization system protein ParE</fullName>
    </recommendedName>
</protein>
<keyword evidence="2" id="KW-0812">Transmembrane</keyword>
<feature type="transmembrane region" description="Helical" evidence="2">
    <location>
        <begin position="67"/>
        <end position="84"/>
    </location>
</feature>
<organism evidence="3 4">
    <name type="scientific">Marinospirillum insulare</name>
    <dbReference type="NCBI Taxonomy" id="217169"/>
    <lineage>
        <taxon>Bacteria</taxon>
        <taxon>Pseudomonadati</taxon>
        <taxon>Pseudomonadota</taxon>
        <taxon>Gammaproteobacteria</taxon>
        <taxon>Oceanospirillales</taxon>
        <taxon>Oceanospirillaceae</taxon>
        <taxon>Marinospirillum</taxon>
    </lineage>
</organism>
<proteinExistence type="predicted"/>
<dbReference type="Pfam" id="PF05016">
    <property type="entry name" value="ParE_toxin"/>
    <property type="match status" value="1"/>
</dbReference>
<evidence type="ECO:0000256" key="2">
    <source>
        <dbReference type="SAM" id="Phobius"/>
    </source>
</evidence>
<gene>
    <name evidence="3" type="ORF">GCM10007878_08330</name>
</gene>
<dbReference type="Gene3D" id="3.30.2310.20">
    <property type="entry name" value="RelE-like"/>
    <property type="match status" value="1"/>
</dbReference>
<keyword evidence="2" id="KW-1133">Transmembrane helix</keyword>
<name>A0ABQ5ZVR0_9GAMM</name>
<keyword evidence="1" id="KW-1277">Toxin-antitoxin system</keyword>
<accession>A0ABQ5ZVR0</accession>
<reference evidence="4" key="1">
    <citation type="journal article" date="2019" name="Int. J. Syst. Evol. Microbiol.">
        <title>The Global Catalogue of Microorganisms (GCM) 10K type strain sequencing project: providing services to taxonomists for standard genome sequencing and annotation.</title>
        <authorList>
            <consortium name="The Broad Institute Genomics Platform"/>
            <consortium name="The Broad Institute Genome Sequencing Center for Infectious Disease"/>
            <person name="Wu L."/>
            <person name="Ma J."/>
        </authorList>
    </citation>
    <scope>NUCLEOTIDE SEQUENCE [LARGE SCALE GENOMIC DNA]</scope>
    <source>
        <strain evidence="4">NBRC 100033</strain>
    </source>
</reference>
<evidence type="ECO:0000313" key="3">
    <source>
        <dbReference type="EMBL" id="GLR63398.1"/>
    </source>
</evidence>
<evidence type="ECO:0000256" key="1">
    <source>
        <dbReference type="ARBA" id="ARBA00022649"/>
    </source>
</evidence>
<dbReference type="InterPro" id="IPR007712">
    <property type="entry name" value="RelE/ParE_toxin"/>
</dbReference>
<dbReference type="EMBL" id="BSOR01000015">
    <property type="protein sequence ID" value="GLR63398.1"/>
    <property type="molecule type" value="Genomic_DNA"/>
</dbReference>
<dbReference type="Proteomes" id="UP001156682">
    <property type="component" value="Unassembled WGS sequence"/>
</dbReference>
<evidence type="ECO:0000313" key="4">
    <source>
        <dbReference type="Proteomes" id="UP001156682"/>
    </source>
</evidence>
<evidence type="ECO:0008006" key="5">
    <source>
        <dbReference type="Google" id="ProtNLM"/>
    </source>
</evidence>
<sequence length="94" mass="10943">MSYTICFTPEAEKDLLNAKYFYSKTNLALGQYCVDSLMLDIGRLQFFAGVHPQFNNRYRMVARKFPYSIYYQIFGSQVLILAVLDNRQNPKLLG</sequence>
<keyword evidence="2" id="KW-0472">Membrane</keyword>
<comment type="caution">
    <text evidence="3">The sequence shown here is derived from an EMBL/GenBank/DDBJ whole genome shotgun (WGS) entry which is preliminary data.</text>
</comment>
<dbReference type="RefSeq" id="WP_036240518.1">
    <property type="nucleotide sequence ID" value="NZ_BSOR01000015.1"/>
</dbReference>
<keyword evidence="4" id="KW-1185">Reference proteome</keyword>
<dbReference type="InterPro" id="IPR035093">
    <property type="entry name" value="RelE/ParE_toxin_dom_sf"/>
</dbReference>